<evidence type="ECO:0000256" key="1">
    <source>
        <dbReference type="SAM" id="MobiDB-lite"/>
    </source>
</evidence>
<protein>
    <submittedName>
        <fullName evidence="2">Uncharacterized protein</fullName>
    </submittedName>
</protein>
<feature type="region of interest" description="Disordered" evidence="1">
    <location>
        <begin position="39"/>
        <end position="120"/>
    </location>
</feature>
<dbReference type="EMBL" id="JAWQEG010000431">
    <property type="protein sequence ID" value="KAK3890338.1"/>
    <property type="molecule type" value="Genomic_DNA"/>
</dbReference>
<dbReference type="AlphaFoldDB" id="A0AAE1GC34"/>
<dbReference type="Proteomes" id="UP001286313">
    <property type="component" value="Unassembled WGS sequence"/>
</dbReference>
<keyword evidence="3" id="KW-1185">Reference proteome</keyword>
<comment type="caution">
    <text evidence="2">The sequence shown here is derived from an EMBL/GenBank/DDBJ whole genome shotgun (WGS) entry which is preliminary data.</text>
</comment>
<organism evidence="2 3">
    <name type="scientific">Petrolisthes cinctipes</name>
    <name type="common">Flat porcelain crab</name>
    <dbReference type="NCBI Taxonomy" id="88211"/>
    <lineage>
        <taxon>Eukaryota</taxon>
        <taxon>Metazoa</taxon>
        <taxon>Ecdysozoa</taxon>
        <taxon>Arthropoda</taxon>
        <taxon>Crustacea</taxon>
        <taxon>Multicrustacea</taxon>
        <taxon>Malacostraca</taxon>
        <taxon>Eumalacostraca</taxon>
        <taxon>Eucarida</taxon>
        <taxon>Decapoda</taxon>
        <taxon>Pleocyemata</taxon>
        <taxon>Anomura</taxon>
        <taxon>Galatheoidea</taxon>
        <taxon>Porcellanidae</taxon>
        <taxon>Petrolisthes</taxon>
    </lineage>
</organism>
<feature type="compositionally biased region" description="Basic residues" evidence="1">
    <location>
        <begin position="54"/>
        <end position="67"/>
    </location>
</feature>
<sequence length="161" mass="18019">MASEDLFTQQIEGSNTLSVEVEGEEWSIVLTTTIPTTTTTEAIVHAPPVPASSRKGRGKGRGLGKKMVRMEPPNQAEKEVALDDPDFFDEEEEENDPLSQVVGKRRRRAGSQMSSSQEVEAATWYAKNEISYNKRLADYKNTAKKFQIIQQKAGVMEINRE</sequence>
<proteinExistence type="predicted"/>
<evidence type="ECO:0000313" key="2">
    <source>
        <dbReference type="EMBL" id="KAK3890338.1"/>
    </source>
</evidence>
<accession>A0AAE1GC34</accession>
<name>A0AAE1GC34_PETCI</name>
<evidence type="ECO:0000313" key="3">
    <source>
        <dbReference type="Proteomes" id="UP001286313"/>
    </source>
</evidence>
<reference evidence="2" key="1">
    <citation type="submission" date="2023-10" db="EMBL/GenBank/DDBJ databases">
        <title>Genome assemblies of two species of porcelain crab, Petrolisthes cinctipes and Petrolisthes manimaculis (Anomura: Porcellanidae).</title>
        <authorList>
            <person name="Angst P."/>
        </authorList>
    </citation>
    <scope>NUCLEOTIDE SEQUENCE</scope>
    <source>
        <strain evidence="2">PB745_01</strain>
        <tissue evidence="2">Gill</tissue>
    </source>
</reference>
<feature type="compositionally biased region" description="Acidic residues" evidence="1">
    <location>
        <begin position="82"/>
        <end position="96"/>
    </location>
</feature>
<gene>
    <name evidence="2" type="ORF">Pcinc_005716</name>
</gene>